<dbReference type="Pfam" id="PF07676">
    <property type="entry name" value="PD40"/>
    <property type="match status" value="3"/>
</dbReference>
<dbReference type="SUPFAM" id="SSF52964">
    <property type="entry name" value="TolB, N-terminal domain"/>
    <property type="match status" value="1"/>
</dbReference>
<evidence type="ECO:0000313" key="5">
    <source>
        <dbReference type="Proteomes" id="UP000722121"/>
    </source>
</evidence>
<dbReference type="InterPro" id="IPR011659">
    <property type="entry name" value="WD40"/>
</dbReference>
<dbReference type="SUPFAM" id="SSF82171">
    <property type="entry name" value="DPP6 N-terminal domain-like"/>
    <property type="match status" value="1"/>
</dbReference>
<evidence type="ECO:0000256" key="3">
    <source>
        <dbReference type="SAM" id="SignalP"/>
    </source>
</evidence>
<protein>
    <recommendedName>
        <fullName evidence="2">Protein TolB homolog</fullName>
    </recommendedName>
</protein>
<dbReference type="PANTHER" id="PTHR36842:SF1">
    <property type="entry name" value="PROTEIN TOLB"/>
    <property type="match status" value="1"/>
</dbReference>
<keyword evidence="5" id="KW-1185">Reference proteome</keyword>
<dbReference type="Gene3D" id="2.120.10.30">
    <property type="entry name" value="TolB, C-terminal domain"/>
    <property type="match status" value="2"/>
</dbReference>
<name>A0ABS3ARU4_9BACT</name>
<evidence type="ECO:0000256" key="2">
    <source>
        <dbReference type="ARBA" id="ARBA00018228"/>
    </source>
</evidence>
<evidence type="ECO:0000313" key="4">
    <source>
        <dbReference type="EMBL" id="MBN4067264.1"/>
    </source>
</evidence>
<dbReference type="Gene3D" id="3.40.50.10070">
    <property type="entry name" value="TolB, N-terminal domain"/>
    <property type="match status" value="1"/>
</dbReference>
<reference evidence="4 5" key="1">
    <citation type="submission" date="2021-02" db="EMBL/GenBank/DDBJ databases">
        <title>Activity-based single-cell genomes from oceanic crustal fluid captures similar information to metagenomic and metatranscriptomic surveys with orders of magnitude less sampling.</title>
        <authorList>
            <person name="D'Angelo T.S."/>
            <person name="Orcutt B.N."/>
        </authorList>
    </citation>
    <scope>NUCLEOTIDE SEQUENCE [LARGE SCALE GENOMIC DNA]</scope>
    <source>
        <strain evidence="4">AH-315-G07</strain>
    </source>
</reference>
<keyword evidence="3" id="KW-0732">Signal</keyword>
<feature type="chain" id="PRO_5046150211" description="Protein TolB homolog" evidence="3">
    <location>
        <begin position="29"/>
        <end position="470"/>
    </location>
</feature>
<dbReference type="PANTHER" id="PTHR36842">
    <property type="entry name" value="PROTEIN TOLB HOMOLOG"/>
    <property type="match status" value="1"/>
</dbReference>
<dbReference type="Proteomes" id="UP000722121">
    <property type="component" value="Unassembled WGS sequence"/>
</dbReference>
<dbReference type="EMBL" id="JAFITR010000096">
    <property type="protein sequence ID" value="MBN4067264.1"/>
    <property type="molecule type" value="Genomic_DNA"/>
</dbReference>
<accession>A0ABS3ARU4</accession>
<comment type="caution">
    <text evidence="4">The sequence shown here is derived from an EMBL/GenBank/DDBJ whole genome shotgun (WGS) entry which is preliminary data.</text>
</comment>
<evidence type="ECO:0000256" key="1">
    <source>
        <dbReference type="ARBA" id="ARBA00009820"/>
    </source>
</evidence>
<organism evidence="4 5">
    <name type="scientific">Simkania negevensis</name>
    <dbReference type="NCBI Taxonomy" id="83561"/>
    <lineage>
        <taxon>Bacteria</taxon>
        <taxon>Pseudomonadati</taxon>
        <taxon>Chlamydiota</taxon>
        <taxon>Chlamydiia</taxon>
        <taxon>Parachlamydiales</taxon>
        <taxon>Simkaniaceae</taxon>
        <taxon>Simkania</taxon>
    </lineage>
</organism>
<comment type="similarity">
    <text evidence="1">Belongs to the TolB family.</text>
</comment>
<gene>
    <name evidence="4" type="primary">tolB</name>
    <name evidence="4" type="ORF">JYU14_04190</name>
</gene>
<feature type="signal peptide" evidence="3">
    <location>
        <begin position="1"/>
        <end position="28"/>
    </location>
</feature>
<dbReference type="InterPro" id="IPR011042">
    <property type="entry name" value="6-blade_b-propeller_TolB-like"/>
</dbReference>
<dbReference type="NCBIfam" id="NF002183">
    <property type="entry name" value="PRK01029.1"/>
    <property type="match status" value="1"/>
</dbReference>
<proteinExistence type="inferred from homology"/>
<sequence length="470" mass="52047">MATIFKKYSPLSLLLIIFSFAIPNIAHTEQQEVPDEGPILVRLPTASQLLPLYLNPVQSDNSRFSSTYLAQIEGVLSFDLNNNGATQGVERTASRQKLAQEPFTSTSLQKWKAESVFYIITPTVTQETLSTLIASTTNATVKKIDGIPLTGNIDEDRRHIHQLADAIHKELFGTEGVASTRVLYTVRDRHNSKDPLKWTAEVWQADYDGGNAHQITYENTLCVTPSYLPPKPGYGSGSFFYTSYKKTGQPKIYVASLRDGLGTRLSTLPGNQFMPVCSPQRDLIAFISDAAGNPDLFIQEFGPEIGTIGKAKQLFSSTRATQGSPTFSPDGNKIAFVSNKDGVPRIYTIDVPKHGQKPNLSSIKLITRANRENTSPAWSPDGTKLAYSAKADGTRQIWVYEFASGRERQLTQGASHKENPTWASNSLHLMFNSSENNSSELYLINLNQPHATKITQGQGEKRFPNWEARQ</sequence>